<keyword evidence="4" id="KW-1185">Reference proteome</keyword>
<sequence>MDASETVKGRSAVVEALNLARTSSGDGAHILRPLDHYDIDPVTGFVPSADPLERLPPRYDPWEGLVPSIAPLIRSGRMRAELAQLPCLGLDDLWSDPELERALLILTTFANAWVWGGSEPDLKIPGTIAMPLVDLAAKLDRPPISHYGSMVLHNWRRVDRSRPVSADNAQMMIGFLGGVDEEWFYLASMGVELAGAGLLASIREAAIASHEEDDEDLTRKAQRIVDGMEPVIAALERMREWCDPYIFYHRVRIFVAGWPAPGVVYDGRWTDPRRLTGGSAGQSALIQAIDAVLGVVHDGTATGKFFKEMRTYMPRRHRRFVEDVERVSRLRSRAETGSETLRRAYDAAIAQVDRFRLAHRRIAHDYITVPSGMAADAIGTGGTMLAKFLDDARQETSRLAFDGSQARDQADA</sequence>
<evidence type="ECO:0000313" key="4">
    <source>
        <dbReference type="Proteomes" id="UP001259572"/>
    </source>
</evidence>
<dbReference type="InterPro" id="IPR037217">
    <property type="entry name" value="Trp/Indoleamine_2_3_dOase-like"/>
</dbReference>
<keyword evidence="1" id="KW-0479">Metal-binding</keyword>
<dbReference type="InterPro" id="IPR000898">
    <property type="entry name" value="Indolamine_dOase"/>
</dbReference>
<evidence type="ECO:0000313" key="3">
    <source>
        <dbReference type="EMBL" id="MDT9598871.1"/>
    </source>
</evidence>
<proteinExistence type="predicted"/>
<comment type="caution">
    <text evidence="3">The sequence shown here is derived from an EMBL/GenBank/DDBJ whole genome shotgun (WGS) entry which is preliminary data.</text>
</comment>
<dbReference type="RefSeq" id="WP_315725293.1">
    <property type="nucleotide sequence ID" value="NZ_JAVUPU010000003.1"/>
</dbReference>
<organism evidence="3 4">
    <name type="scientific">Sphingosinicella rhizophila</name>
    <dbReference type="NCBI Taxonomy" id="3050082"/>
    <lineage>
        <taxon>Bacteria</taxon>
        <taxon>Pseudomonadati</taxon>
        <taxon>Pseudomonadota</taxon>
        <taxon>Alphaproteobacteria</taxon>
        <taxon>Sphingomonadales</taxon>
        <taxon>Sphingosinicellaceae</taxon>
        <taxon>Sphingosinicella</taxon>
    </lineage>
</organism>
<dbReference type="SUPFAM" id="SSF140959">
    <property type="entry name" value="Indolic compounds 2,3-dioxygenase-like"/>
    <property type="match status" value="1"/>
</dbReference>
<dbReference type="Gene3D" id="1.20.58.480">
    <property type="match status" value="1"/>
</dbReference>
<dbReference type="EMBL" id="JAVUPU010000003">
    <property type="protein sequence ID" value="MDT9598871.1"/>
    <property type="molecule type" value="Genomic_DNA"/>
</dbReference>
<dbReference type="PANTHER" id="PTHR28657">
    <property type="entry name" value="INDOLEAMINE 2,3-DIOXYGENASE"/>
    <property type="match status" value="1"/>
</dbReference>
<keyword evidence="2" id="KW-0408">Iron</keyword>
<accession>A0ABU3Q648</accession>
<protein>
    <recommendedName>
        <fullName evidence="5">Indoleamine 2,3-dioxygenase</fullName>
    </recommendedName>
</protein>
<gene>
    <name evidence="3" type="ORF">RQX22_07915</name>
</gene>
<name>A0ABU3Q648_9SPHN</name>
<evidence type="ECO:0008006" key="5">
    <source>
        <dbReference type="Google" id="ProtNLM"/>
    </source>
</evidence>
<dbReference type="Proteomes" id="UP001259572">
    <property type="component" value="Unassembled WGS sequence"/>
</dbReference>
<evidence type="ECO:0000256" key="1">
    <source>
        <dbReference type="ARBA" id="ARBA00022723"/>
    </source>
</evidence>
<reference evidence="3 4" key="1">
    <citation type="submission" date="2023-05" db="EMBL/GenBank/DDBJ databases">
        <authorList>
            <person name="Guo Y."/>
        </authorList>
    </citation>
    <scope>NUCLEOTIDE SEQUENCE [LARGE SCALE GENOMIC DNA]</scope>
    <source>
        <strain evidence="3 4">GR2756</strain>
    </source>
</reference>
<dbReference type="Pfam" id="PF01231">
    <property type="entry name" value="IDO"/>
    <property type="match status" value="1"/>
</dbReference>
<evidence type="ECO:0000256" key="2">
    <source>
        <dbReference type="ARBA" id="ARBA00023004"/>
    </source>
</evidence>
<dbReference type="PANTHER" id="PTHR28657:SF5">
    <property type="entry name" value="INDOLEAMINE 2,3-DIOXYGENASE"/>
    <property type="match status" value="1"/>
</dbReference>